<keyword evidence="3" id="KW-1185">Reference proteome</keyword>
<evidence type="ECO:0000256" key="1">
    <source>
        <dbReference type="SAM" id="MobiDB-lite"/>
    </source>
</evidence>
<comment type="caution">
    <text evidence="2">The sequence shown here is derived from an EMBL/GenBank/DDBJ whole genome shotgun (WGS) entry which is preliminary data.</text>
</comment>
<dbReference type="RefSeq" id="WP_185076818.1">
    <property type="nucleotide sequence ID" value="NZ_JACHMB010000001.1"/>
</dbReference>
<evidence type="ECO:0000313" key="2">
    <source>
        <dbReference type="EMBL" id="MBB5783766.1"/>
    </source>
</evidence>
<proteinExistence type="predicted"/>
<dbReference type="EMBL" id="JACHMB010000001">
    <property type="protein sequence ID" value="MBB5783766.1"/>
    <property type="molecule type" value="Genomic_DNA"/>
</dbReference>
<gene>
    <name evidence="2" type="ORF">HD596_010522</name>
</gene>
<dbReference type="Proteomes" id="UP000579153">
    <property type="component" value="Unassembled WGS sequence"/>
</dbReference>
<feature type="region of interest" description="Disordered" evidence="1">
    <location>
        <begin position="1"/>
        <end position="24"/>
    </location>
</feature>
<evidence type="ECO:0000313" key="3">
    <source>
        <dbReference type="Proteomes" id="UP000579153"/>
    </source>
</evidence>
<sequence>MKRSEPPAAHEARVAAHQSNNPPSVHSEAFHVAGFFAPEAVIRREGSMGIDVHIAVAAGAINEYHHAAQAA</sequence>
<feature type="compositionally biased region" description="Basic and acidic residues" evidence="1">
    <location>
        <begin position="1"/>
        <end position="14"/>
    </location>
</feature>
<accession>A0A7W9GHE6</accession>
<name>A0A7W9GHE6_9ACTN</name>
<dbReference type="AlphaFoldDB" id="A0A7W9GHE6"/>
<organism evidence="2 3">
    <name type="scientific">Nonomuraea jabiensis</name>
    <dbReference type="NCBI Taxonomy" id="882448"/>
    <lineage>
        <taxon>Bacteria</taxon>
        <taxon>Bacillati</taxon>
        <taxon>Actinomycetota</taxon>
        <taxon>Actinomycetes</taxon>
        <taxon>Streptosporangiales</taxon>
        <taxon>Streptosporangiaceae</taxon>
        <taxon>Nonomuraea</taxon>
    </lineage>
</organism>
<reference evidence="2 3" key="1">
    <citation type="submission" date="2020-08" db="EMBL/GenBank/DDBJ databases">
        <title>Sequencing the genomes of 1000 actinobacteria strains.</title>
        <authorList>
            <person name="Klenk H.-P."/>
        </authorList>
    </citation>
    <scope>NUCLEOTIDE SEQUENCE [LARGE SCALE GENOMIC DNA]</scope>
    <source>
        <strain evidence="2 3">DSM 45507</strain>
    </source>
</reference>
<protein>
    <submittedName>
        <fullName evidence="2">Uncharacterized protein</fullName>
    </submittedName>
</protein>